<name>A0A936N8S1_9ACTN</name>
<dbReference type="AlphaFoldDB" id="A0A936N8S1"/>
<protein>
    <recommendedName>
        <fullName evidence="3">Toxin</fullName>
    </recommendedName>
</protein>
<dbReference type="Proteomes" id="UP000727993">
    <property type="component" value="Unassembled WGS sequence"/>
</dbReference>
<gene>
    <name evidence="1" type="ORF">IPN02_02320</name>
</gene>
<evidence type="ECO:0000313" key="2">
    <source>
        <dbReference type="Proteomes" id="UP000727993"/>
    </source>
</evidence>
<evidence type="ECO:0000313" key="1">
    <source>
        <dbReference type="EMBL" id="MBK9295715.1"/>
    </source>
</evidence>
<organism evidence="1 2">
    <name type="scientific">Candidatus Neomicrothrix subdominans</name>
    <dbReference type="NCBI Taxonomy" id="2954438"/>
    <lineage>
        <taxon>Bacteria</taxon>
        <taxon>Bacillati</taxon>
        <taxon>Actinomycetota</taxon>
        <taxon>Acidimicrobiia</taxon>
        <taxon>Acidimicrobiales</taxon>
        <taxon>Microthrixaceae</taxon>
        <taxon>Candidatus Neomicrothrix</taxon>
    </lineage>
</organism>
<dbReference type="EMBL" id="JADJZA010000001">
    <property type="protein sequence ID" value="MBK9295715.1"/>
    <property type="molecule type" value="Genomic_DNA"/>
</dbReference>
<evidence type="ECO:0008006" key="3">
    <source>
        <dbReference type="Google" id="ProtNLM"/>
    </source>
</evidence>
<comment type="caution">
    <text evidence="1">The sequence shown here is derived from an EMBL/GenBank/DDBJ whole genome shotgun (WGS) entry which is preliminary data.</text>
</comment>
<reference evidence="1 2" key="1">
    <citation type="submission" date="2020-10" db="EMBL/GenBank/DDBJ databases">
        <title>Connecting structure to function with the recovery of over 1000 high-quality activated sludge metagenome-assembled genomes encoding full-length rRNA genes using long-read sequencing.</title>
        <authorList>
            <person name="Singleton C.M."/>
            <person name="Petriglieri F."/>
            <person name="Kristensen J.M."/>
            <person name="Kirkegaard R.H."/>
            <person name="Michaelsen T.Y."/>
            <person name="Andersen M.H."/>
            <person name="Karst S.M."/>
            <person name="Dueholm M.S."/>
            <person name="Nielsen P.H."/>
            <person name="Albertsen M."/>
        </authorList>
    </citation>
    <scope>NUCLEOTIDE SEQUENCE [LARGE SCALE GENOMIC DNA]</scope>
    <source>
        <strain evidence="1">Lyne_18-Q3-R50-59_MAXAC.006</strain>
    </source>
</reference>
<sequence>MPSAGKHGIKDLDIAHAINNAVLDTYEIPPDHEPPRFLIVGPDRSGALLELIGSESDDGDDVVFHAMRLRPTFHHHLPPEYRV</sequence>
<accession>A0A936N8S1</accession>
<proteinExistence type="predicted"/>